<dbReference type="Proteomes" id="UP000596252">
    <property type="component" value="Chromosome"/>
</dbReference>
<dbReference type="EC" id="5.2.1.8" evidence="3"/>
<keyword evidence="6" id="KW-1185">Reference proteome</keyword>
<comment type="catalytic activity">
    <reaction evidence="3">
        <text>[protein]-peptidylproline (omega=180) = [protein]-peptidylproline (omega=0)</text>
        <dbReference type="Rhea" id="RHEA:16237"/>
        <dbReference type="Rhea" id="RHEA-COMP:10747"/>
        <dbReference type="Rhea" id="RHEA-COMP:10748"/>
        <dbReference type="ChEBI" id="CHEBI:83833"/>
        <dbReference type="ChEBI" id="CHEBI:83834"/>
        <dbReference type="EC" id="5.2.1.8"/>
    </reaction>
</comment>
<dbReference type="PANTHER" id="PTHR43246">
    <property type="entry name" value="PEPTIDYL-PROLYL CIS-TRANS ISOMERASE CYP38, CHLOROPLASTIC"/>
    <property type="match status" value="1"/>
</dbReference>
<dbReference type="InterPro" id="IPR002130">
    <property type="entry name" value="Cyclophilin-type_PPIase_dom"/>
</dbReference>
<dbReference type="InterPro" id="IPR029000">
    <property type="entry name" value="Cyclophilin-like_dom_sf"/>
</dbReference>
<dbReference type="EMBL" id="CP069213">
    <property type="protein sequence ID" value="QRH00712.1"/>
    <property type="molecule type" value="Genomic_DNA"/>
</dbReference>
<comment type="function">
    <text evidence="3">PPIases accelerate the folding of proteins. It catalyzes the cis-trans isomerization of proline imidic peptide bonds in oligopeptides.</text>
</comment>
<evidence type="ECO:0000256" key="3">
    <source>
        <dbReference type="RuleBase" id="RU363019"/>
    </source>
</evidence>
<dbReference type="Pfam" id="PF00160">
    <property type="entry name" value="Pro_isomerase"/>
    <property type="match status" value="1"/>
</dbReference>
<sequence length="203" mass="21510">MKKIIGLLIGMNLVACGGGSDDPATEIPETPVVFKADACYLMSTNLGDIEIAIDMTNTPITGNNFKQYVDKGFYDGTLFHRAVNNFVIQGGGYTSGLEPKTTDAAIKNEASVGFSNDRGTLAMARTAAPDTATSQFFINVLDNPQLDYSASSYGYAVFGKVLSGMEVVDQISIAPVHNVNGFTDVPVDDVVIESVTEMSCPAS</sequence>
<dbReference type="PROSITE" id="PS50072">
    <property type="entry name" value="CSA_PPIASE_2"/>
    <property type="match status" value="1"/>
</dbReference>
<keyword evidence="1 3" id="KW-0697">Rotamase</keyword>
<evidence type="ECO:0000256" key="2">
    <source>
        <dbReference type="ARBA" id="ARBA00023235"/>
    </source>
</evidence>
<evidence type="ECO:0000256" key="1">
    <source>
        <dbReference type="ARBA" id="ARBA00023110"/>
    </source>
</evidence>
<evidence type="ECO:0000313" key="5">
    <source>
        <dbReference type="EMBL" id="QRH00712.1"/>
    </source>
</evidence>
<keyword evidence="2 3" id="KW-0413">Isomerase</keyword>
<gene>
    <name evidence="5" type="ORF">JQC75_12580</name>
</gene>
<dbReference type="GO" id="GO:0016853">
    <property type="term" value="F:isomerase activity"/>
    <property type="evidence" value="ECO:0007669"/>
    <property type="project" value="UniProtKB-KW"/>
</dbReference>
<evidence type="ECO:0000259" key="4">
    <source>
        <dbReference type="PROSITE" id="PS50072"/>
    </source>
</evidence>
<organism evidence="5 6">
    <name type="scientific">Shewanella litorisediminis</name>
    <dbReference type="NCBI Taxonomy" id="1173586"/>
    <lineage>
        <taxon>Bacteria</taxon>
        <taxon>Pseudomonadati</taxon>
        <taxon>Pseudomonadota</taxon>
        <taxon>Gammaproteobacteria</taxon>
        <taxon>Alteromonadales</taxon>
        <taxon>Shewanellaceae</taxon>
        <taxon>Shewanella</taxon>
    </lineage>
</organism>
<dbReference type="Gene3D" id="2.40.100.10">
    <property type="entry name" value="Cyclophilin-like"/>
    <property type="match status" value="1"/>
</dbReference>
<dbReference type="PRINTS" id="PR00153">
    <property type="entry name" value="CSAPPISMRASE"/>
</dbReference>
<proteinExistence type="inferred from homology"/>
<name>A0ABX7G0H0_9GAMM</name>
<protein>
    <recommendedName>
        <fullName evidence="3">Peptidyl-prolyl cis-trans isomerase</fullName>
        <shortName evidence="3">PPIase</shortName>
        <ecNumber evidence="3">5.2.1.8</ecNumber>
    </recommendedName>
</protein>
<dbReference type="SUPFAM" id="SSF50891">
    <property type="entry name" value="Cyclophilin-like"/>
    <property type="match status" value="1"/>
</dbReference>
<evidence type="ECO:0000313" key="6">
    <source>
        <dbReference type="Proteomes" id="UP000596252"/>
    </source>
</evidence>
<accession>A0ABX7G0H0</accession>
<feature type="domain" description="PPIase cyclophilin-type" evidence="4">
    <location>
        <begin position="43"/>
        <end position="197"/>
    </location>
</feature>
<comment type="similarity">
    <text evidence="3">Belongs to the cyclophilin-type PPIase family.</text>
</comment>
<dbReference type="InterPro" id="IPR044665">
    <property type="entry name" value="E_coli_cyclophilin_A-like"/>
</dbReference>
<reference evidence="5 6" key="1">
    <citation type="journal article" date="2012" name="Antonie Van Leeuwenhoek">
        <title>Shewanella litorisediminis sp. nov., a gammaproteobacterium isolated from a tidal flat sediment.</title>
        <authorList>
            <person name="Lee M.H."/>
            <person name="Yoon J.H."/>
        </authorList>
    </citation>
    <scope>NUCLEOTIDE SEQUENCE [LARGE SCALE GENOMIC DNA]</scope>
    <source>
        <strain evidence="5 6">SMK1-12</strain>
    </source>
</reference>
<dbReference type="RefSeq" id="WP_203324423.1">
    <property type="nucleotide sequence ID" value="NZ_CP069213.1"/>
</dbReference>